<dbReference type="GO" id="GO:0016787">
    <property type="term" value="F:hydrolase activity"/>
    <property type="evidence" value="ECO:0007669"/>
    <property type="project" value="UniProtKB-KW"/>
</dbReference>
<dbReference type="PANTHER" id="PTHR43693:SF1">
    <property type="entry name" value="PROTEIN PHOSPHATASE CHEZ"/>
    <property type="match status" value="1"/>
</dbReference>
<dbReference type="Pfam" id="PF04509">
    <property type="entry name" value="CheC"/>
    <property type="match status" value="1"/>
</dbReference>
<reference evidence="4 5" key="1">
    <citation type="journal article" date="2014" name="PLoS Genet.">
        <title>Phylogenetically driven sequencing of extremely halophilic archaea reveals strategies for static and dynamic osmo-response.</title>
        <authorList>
            <person name="Becker E.A."/>
            <person name="Seitzer P.M."/>
            <person name="Tritt A."/>
            <person name="Larsen D."/>
            <person name="Krusor M."/>
            <person name="Yao A.I."/>
            <person name="Wu D."/>
            <person name="Madern D."/>
            <person name="Eisen J.A."/>
            <person name="Darling A.E."/>
            <person name="Facciotti M.T."/>
        </authorList>
    </citation>
    <scope>NUCLEOTIDE SEQUENCE [LARGE SCALE GENOMIC DNA]</scope>
    <source>
        <strain evidence="4 5">JCM 10879</strain>
    </source>
</reference>
<keyword evidence="1" id="KW-0145">Chemotaxis</keyword>
<dbReference type="SUPFAM" id="SSF103039">
    <property type="entry name" value="CheC-like"/>
    <property type="match status" value="1"/>
</dbReference>
<dbReference type="Gene3D" id="3.40.1550.10">
    <property type="entry name" value="CheC-like"/>
    <property type="match status" value="1"/>
</dbReference>
<dbReference type="InterPro" id="IPR007597">
    <property type="entry name" value="CheC"/>
</dbReference>
<dbReference type="RefSeq" id="WP_006671727.1">
    <property type="nucleotide sequence ID" value="NZ_AOMA01000048.1"/>
</dbReference>
<dbReference type="PANTHER" id="PTHR43693">
    <property type="entry name" value="PROTEIN PHOSPHATASE CHEZ"/>
    <property type="match status" value="1"/>
</dbReference>
<evidence type="ECO:0000256" key="2">
    <source>
        <dbReference type="ARBA" id="ARBA00022801"/>
    </source>
</evidence>
<evidence type="ECO:0000313" key="4">
    <source>
        <dbReference type="EMBL" id="EMA42947.1"/>
    </source>
</evidence>
<dbReference type="AlphaFoldDB" id="M0MAY0"/>
<evidence type="ECO:0000256" key="1">
    <source>
        <dbReference type="ARBA" id="ARBA00022500"/>
    </source>
</evidence>
<dbReference type="InterPro" id="IPR028976">
    <property type="entry name" value="CheC-like_sf"/>
</dbReference>
<accession>M0MAY0</accession>
<dbReference type="Proteomes" id="UP000011607">
    <property type="component" value="Unassembled WGS sequence"/>
</dbReference>
<dbReference type="STRING" id="1227454.C446_03836"/>
<gene>
    <name evidence="4" type="ORF">C446_03836</name>
</gene>
<comment type="caution">
    <text evidence="4">The sequence shown here is derived from an EMBL/GenBank/DDBJ whole genome shotgun (WGS) entry which is preliminary data.</text>
</comment>
<evidence type="ECO:0000313" key="5">
    <source>
        <dbReference type="Proteomes" id="UP000011607"/>
    </source>
</evidence>
<organism evidence="4 5">
    <name type="scientific">Halobiforma nitratireducens JCM 10879</name>
    <dbReference type="NCBI Taxonomy" id="1227454"/>
    <lineage>
        <taxon>Archaea</taxon>
        <taxon>Methanobacteriati</taxon>
        <taxon>Methanobacteriota</taxon>
        <taxon>Stenosarchaea group</taxon>
        <taxon>Halobacteria</taxon>
        <taxon>Halobacteriales</taxon>
        <taxon>Natrialbaceae</taxon>
        <taxon>Halobiforma</taxon>
    </lineage>
</organism>
<keyword evidence="5" id="KW-1185">Reference proteome</keyword>
<dbReference type="PATRIC" id="fig|1227454.3.peg.744"/>
<sequence>MTMKVDIRKLSFINEMAKVGTNGVADNMSKLTGEDAQMEVTKTNFIDVDDLEGQLDDGKRVGVRVRLNDPPHGHILILFPETSAKKITAIMLDDVVEDMSDVSGKMARSAVEEMGTMMASGFIDGWADVLGRVIDIAAPQLVYAPGGEIVTRTAGLGGDELALFFDSDLSVPSYQIEAEIYAFPDLATFVEMVNAMEVPSNSSSTPQSHSP</sequence>
<protein>
    <submittedName>
        <fullName evidence="4">Chemotaxis protein CheC</fullName>
    </submittedName>
</protein>
<feature type="domain" description="CheC-like protein" evidence="3">
    <location>
        <begin position="106"/>
        <end position="143"/>
    </location>
</feature>
<dbReference type="OrthoDB" id="182374at2157"/>
<dbReference type="GO" id="GO:0006935">
    <property type="term" value="P:chemotaxis"/>
    <property type="evidence" value="ECO:0007669"/>
    <property type="project" value="UniProtKB-KW"/>
</dbReference>
<proteinExistence type="predicted"/>
<dbReference type="eggNOG" id="arCOG02381">
    <property type="taxonomic scope" value="Archaea"/>
</dbReference>
<keyword evidence="2" id="KW-0378">Hydrolase</keyword>
<name>M0MAY0_9EURY</name>
<dbReference type="InterPro" id="IPR050992">
    <property type="entry name" value="CheZ_family_phosphatases"/>
</dbReference>
<dbReference type="EMBL" id="AOMA01000048">
    <property type="protein sequence ID" value="EMA42947.1"/>
    <property type="molecule type" value="Genomic_DNA"/>
</dbReference>
<evidence type="ECO:0000259" key="3">
    <source>
        <dbReference type="Pfam" id="PF04509"/>
    </source>
</evidence>
<dbReference type="CDD" id="cd17911">
    <property type="entry name" value="CheC_ClassIII"/>
    <property type="match status" value="1"/>
</dbReference>